<dbReference type="AlphaFoldDB" id="A0A378IXR1"/>
<evidence type="ECO:0000313" key="1">
    <source>
        <dbReference type="EMBL" id="STX39690.1"/>
    </source>
</evidence>
<sequence length="92" mass="10172">MKTNDSYKVNIMSNNKISPRIAAGFFGAHYHPKTAYKDLAPNVVSVSPKEEDKTNLAETKPPAVPKLREAVMKSLMEASLQPQNPLAIFTKD</sequence>
<name>A0A378IXR1_9GAMM</name>
<gene>
    <name evidence="1" type="ORF">NCTC11978_02895</name>
</gene>
<proteinExistence type="predicted"/>
<dbReference type="Proteomes" id="UP000254033">
    <property type="component" value="Unassembled WGS sequence"/>
</dbReference>
<protein>
    <submittedName>
        <fullName evidence="1">Uncharacterized protein</fullName>
    </submittedName>
</protein>
<accession>A0A378IXR1</accession>
<organism evidence="1 2">
    <name type="scientific">Legionella feeleii</name>
    <dbReference type="NCBI Taxonomy" id="453"/>
    <lineage>
        <taxon>Bacteria</taxon>
        <taxon>Pseudomonadati</taxon>
        <taxon>Pseudomonadota</taxon>
        <taxon>Gammaproteobacteria</taxon>
        <taxon>Legionellales</taxon>
        <taxon>Legionellaceae</taxon>
        <taxon>Legionella</taxon>
    </lineage>
</organism>
<evidence type="ECO:0000313" key="2">
    <source>
        <dbReference type="Proteomes" id="UP000254033"/>
    </source>
</evidence>
<reference evidence="1 2" key="1">
    <citation type="submission" date="2018-06" db="EMBL/GenBank/DDBJ databases">
        <authorList>
            <consortium name="Pathogen Informatics"/>
            <person name="Doyle S."/>
        </authorList>
    </citation>
    <scope>NUCLEOTIDE SEQUENCE [LARGE SCALE GENOMIC DNA]</scope>
    <source>
        <strain evidence="1 2">NCTC11978</strain>
    </source>
</reference>
<dbReference type="EMBL" id="UGNY01000001">
    <property type="protein sequence ID" value="STX39690.1"/>
    <property type="molecule type" value="Genomic_DNA"/>
</dbReference>